<accession>A0A4R0JUG2</accession>
<proteinExistence type="predicted"/>
<evidence type="ECO:0000313" key="3">
    <source>
        <dbReference type="EMBL" id="TCC50619.1"/>
    </source>
</evidence>
<evidence type="ECO:0000256" key="1">
    <source>
        <dbReference type="SAM" id="MobiDB-lite"/>
    </source>
</evidence>
<evidence type="ECO:0000256" key="2">
    <source>
        <dbReference type="SAM" id="Phobius"/>
    </source>
</evidence>
<keyword evidence="2" id="KW-1133">Transmembrane helix</keyword>
<feature type="transmembrane region" description="Helical" evidence="2">
    <location>
        <begin position="39"/>
        <end position="59"/>
    </location>
</feature>
<keyword evidence="2" id="KW-0472">Membrane</keyword>
<gene>
    <name evidence="3" type="ORF">E0H75_10445</name>
</gene>
<reference evidence="3 4" key="1">
    <citation type="submission" date="2019-02" db="EMBL/GenBank/DDBJ databases">
        <title>Kribbella capetownensis sp. nov. and Kribbella speibonae sp. nov., isolated from soil.</title>
        <authorList>
            <person name="Curtis S.M."/>
            <person name="Norton I."/>
            <person name="Everest G.J."/>
            <person name="Meyers P.R."/>
        </authorList>
    </citation>
    <scope>NUCLEOTIDE SEQUENCE [LARGE SCALE GENOMIC DNA]</scope>
    <source>
        <strain evidence="3 4">YM53</strain>
    </source>
</reference>
<organism evidence="3 4">
    <name type="scientific">Kribbella capetownensis</name>
    <dbReference type="NCBI Taxonomy" id="1572659"/>
    <lineage>
        <taxon>Bacteria</taxon>
        <taxon>Bacillati</taxon>
        <taxon>Actinomycetota</taxon>
        <taxon>Actinomycetes</taxon>
        <taxon>Propionibacteriales</taxon>
        <taxon>Kribbellaceae</taxon>
        <taxon>Kribbella</taxon>
    </lineage>
</organism>
<dbReference type="AlphaFoldDB" id="A0A4R0JUG2"/>
<comment type="caution">
    <text evidence="3">The sequence shown here is derived from an EMBL/GenBank/DDBJ whole genome shotgun (WGS) entry which is preliminary data.</text>
</comment>
<keyword evidence="4" id="KW-1185">Reference proteome</keyword>
<feature type="region of interest" description="Disordered" evidence="1">
    <location>
        <begin position="1"/>
        <end position="33"/>
    </location>
</feature>
<feature type="compositionally biased region" description="Basic and acidic residues" evidence="1">
    <location>
        <begin position="12"/>
        <end position="27"/>
    </location>
</feature>
<protein>
    <submittedName>
        <fullName evidence="3">Uncharacterized protein</fullName>
    </submittedName>
</protein>
<evidence type="ECO:0000313" key="4">
    <source>
        <dbReference type="Proteomes" id="UP000293342"/>
    </source>
</evidence>
<keyword evidence="2" id="KW-0812">Transmembrane</keyword>
<dbReference type="EMBL" id="SJKD01000002">
    <property type="protein sequence ID" value="TCC50619.1"/>
    <property type="molecule type" value="Genomic_DNA"/>
</dbReference>
<sequence>MASSAPRSRSAQHHEYYGRPHRPDGRRRGPTTDLDSAPLLAASIFLDILNIFLLFLQLFTRQDES</sequence>
<name>A0A4R0JUG2_9ACTN</name>
<dbReference type="Proteomes" id="UP000293342">
    <property type="component" value="Unassembled WGS sequence"/>
</dbReference>